<protein>
    <submittedName>
        <fullName evidence="1">Uncharacterized protein</fullName>
    </submittedName>
</protein>
<dbReference type="SUPFAM" id="SSF82784">
    <property type="entry name" value="OsmC-like"/>
    <property type="match status" value="1"/>
</dbReference>
<organism evidence="1">
    <name type="scientific">marine metagenome</name>
    <dbReference type="NCBI Taxonomy" id="408172"/>
    <lineage>
        <taxon>unclassified sequences</taxon>
        <taxon>metagenomes</taxon>
        <taxon>ecological metagenomes</taxon>
    </lineage>
</organism>
<proteinExistence type="predicted"/>
<dbReference type="EMBL" id="UINC01001460">
    <property type="protein sequence ID" value="SUZ81240.1"/>
    <property type="molecule type" value="Genomic_DNA"/>
</dbReference>
<evidence type="ECO:0000313" key="1">
    <source>
        <dbReference type="EMBL" id="SUZ81240.1"/>
    </source>
</evidence>
<accession>A0A381QQ78</accession>
<dbReference type="AlphaFoldDB" id="A0A381QQ78"/>
<reference evidence="1" key="1">
    <citation type="submission" date="2018-05" db="EMBL/GenBank/DDBJ databases">
        <authorList>
            <person name="Lanie J.A."/>
            <person name="Ng W.-L."/>
            <person name="Kazmierczak K.M."/>
            <person name="Andrzejewski T.M."/>
            <person name="Davidsen T.M."/>
            <person name="Wayne K.J."/>
            <person name="Tettelin H."/>
            <person name="Glass J.I."/>
            <person name="Rusch D."/>
            <person name="Podicherti R."/>
            <person name="Tsui H.-C.T."/>
            <person name="Winkler M.E."/>
        </authorList>
    </citation>
    <scope>NUCLEOTIDE SEQUENCE</scope>
</reference>
<dbReference type="InterPro" id="IPR036102">
    <property type="entry name" value="OsmC/Ohrsf"/>
</dbReference>
<dbReference type="InterPro" id="IPR015946">
    <property type="entry name" value="KH_dom-like_a/b"/>
</dbReference>
<name>A0A381QQ78_9ZZZZ</name>
<dbReference type="Gene3D" id="3.30.300.20">
    <property type="match status" value="1"/>
</dbReference>
<gene>
    <name evidence="1" type="ORF">METZ01_LOCUS34094</name>
</gene>
<sequence length="86" mass="9215">MKVNITKVRAEASVHFDIAGSVLAGTIMAGAPKVETRYEIESPDEPAKVAAMLRNAKNGCWVRAAVANPTPFEETLTLNGQPFSLD</sequence>